<dbReference type="InterPro" id="IPR042099">
    <property type="entry name" value="ANL_N_sf"/>
</dbReference>
<sequence length="540" mass="57800">MLKESYWPADTSLPVLDLTPGDLLRDAADDVPDRTALVETAPPGATLTGADRPDRTWTYARLLQDAEHAAHWLAARFEPGEHIAVWSPNVPEWVVLQYGASLAGLVLVTANPALRDAELEHVLSQSGSVAVFLTDAFRGTDMAATVERIRPRLPRLREVVSFTGWLAQVRDAKPVTLPEVAPDGPAQIQYTSGTTGVPKGAVLHHRGLVTNASFVAARAGFPDGGVWASALPLFHTAGCGLTVLGTAHGKGTLVLPQFFHPELVLNALQEWRANVFGGVPVMYSALLAHPGFDEYDLGACSVILSGGDAVPPALIEEAERRFGARFSTVYGQTELSPIVTQTRPDDAPEDKLHTAGTPLWQVEVKIAGADGAPLPVGEAGEICARGHQVMLGYHDLPDATAQTIDADGWLHTGDVGVMDERGYVTITGRLKDLIIRGGENIYPSEIEAAVAGHPGVAQAVVLGVPDPDWGEQVAAVIRPADPERPPRAADLHEHLRAVLAPHKTPRHWYLAGDVPANAMGKIQKFVLRDRIARGELPELP</sequence>
<accession>A0A543I8M9</accession>
<evidence type="ECO:0000313" key="5">
    <source>
        <dbReference type="EMBL" id="TQM66946.1"/>
    </source>
</evidence>
<keyword evidence="2" id="KW-0436">Ligase</keyword>
<dbReference type="Pfam" id="PF13193">
    <property type="entry name" value="AMP-binding_C"/>
    <property type="match status" value="1"/>
</dbReference>
<dbReference type="RefSeq" id="WP_246076973.1">
    <property type="nucleotide sequence ID" value="NZ_VFPO01000001.1"/>
</dbReference>
<dbReference type="InterPro" id="IPR025110">
    <property type="entry name" value="AMP-bd_C"/>
</dbReference>
<evidence type="ECO:0000313" key="6">
    <source>
        <dbReference type="Proteomes" id="UP000316706"/>
    </source>
</evidence>
<keyword evidence="6" id="KW-1185">Reference proteome</keyword>
<evidence type="ECO:0000256" key="2">
    <source>
        <dbReference type="ARBA" id="ARBA00022598"/>
    </source>
</evidence>
<comment type="caution">
    <text evidence="5">The sequence shown here is derived from an EMBL/GenBank/DDBJ whole genome shotgun (WGS) entry which is preliminary data.</text>
</comment>
<dbReference type="PANTHER" id="PTHR43201">
    <property type="entry name" value="ACYL-COA SYNTHETASE"/>
    <property type="match status" value="1"/>
</dbReference>
<gene>
    <name evidence="5" type="ORF">FHX41_0543</name>
</gene>
<dbReference type="PROSITE" id="PS00455">
    <property type="entry name" value="AMP_BINDING"/>
    <property type="match status" value="1"/>
</dbReference>
<evidence type="ECO:0000259" key="3">
    <source>
        <dbReference type="Pfam" id="PF00501"/>
    </source>
</evidence>
<dbReference type="GO" id="GO:0031956">
    <property type="term" value="F:medium-chain fatty acid-CoA ligase activity"/>
    <property type="evidence" value="ECO:0007669"/>
    <property type="project" value="TreeGrafter"/>
</dbReference>
<dbReference type="SUPFAM" id="SSF56801">
    <property type="entry name" value="Acetyl-CoA synthetase-like"/>
    <property type="match status" value="1"/>
</dbReference>
<proteinExistence type="inferred from homology"/>
<name>A0A543I8M9_9ACTN</name>
<dbReference type="EMBL" id="VFPO01000001">
    <property type="protein sequence ID" value="TQM66946.1"/>
    <property type="molecule type" value="Genomic_DNA"/>
</dbReference>
<evidence type="ECO:0000259" key="4">
    <source>
        <dbReference type="Pfam" id="PF13193"/>
    </source>
</evidence>
<comment type="similarity">
    <text evidence="1">Belongs to the ATP-dependent AMP-binding enzyme family.</text>
</comment>
<reference evidence="5 6" key="1">
    <citation type="submission" date="2019-06" db="EMBL/GenBank/DDBJ databases">
        <title>Sequencing the genomes of 1000 actinobacteria strains.</title>
        <authorList>
            <person name="Klenk H.-P."/>
        </authorList>
    </citation>
    <scope>NUCLEOTIDE SEQUENCE [LARGE SCALE GENOMIC DNA]</scope>
    <source>
        <strain evidence="5 6">DSM 45043</strain>
    </source>
</reference>
<protein>
    <submittedName>
        <fullName evidence="5">Fatty-acyl-CoA synthase/long-chain acyl-CoA synthetase</fullName>
    </submittedName>
</protein>
<organism evidence="5 6">
    <name type="scientific">Actinomadura hallensis</name>
    <dbReference type="NCBI Taxonomy" id="337895"/>
    <lineage>
        <taxon>Bacteria</taxon>
        <taxon>Bacillati</taxon>
        <taxon>Actinomycetota</taxon>
        <taxon>Actinomycetes</taxon>
        <taxon>Streptosporangiales</taxon>
        <taxon>Thermomonosporaceae</taxon>
        <taxon>Actinomadura</taxon>
    </lineage>
</organism>
<dbReference type="InterPro" id="IPR045851">
    <property type="entry name" value="AMP-bd_C_sf"/>
</dbReference>
<dbReference type="Gene3D" id="3.40.50.12780">
    <property type="entry name" value="N-terminal domain of ligase-like"/>
    <property type="match status" value="1"/>
</dbReference>
<dbReference type="Gene3D" id="3.30.300.30">
    <property type="match status" value="1"/>
</dbReference>
<dbReference type="Pfam" id="PF00501">
    <property type="entry name" value="AMP-binding"/>
    <property type="match status" value="1"/>
</dbReference>
<feature type="domain" description="AMP-dependent synthetase/ligase" evidence="3">
    <location>
        <begin position="25"/>
        <end position="394"/>
    </location>
</feature>
<dbReference type="Proteomes" id="UP000316706">
    <property type="component" value="Unassembled WGS sequence"/>
</dbReference>
<dbReference type="AlphaFoldDB" id="A0A543I8M9"/>
<evidence type="ECO:0000256" key="1">
    <source>
        <dbReference type="ARBA" id="ARBA00006432"/>
    </source>
</evidence>
<dbReference type="GO" id="GO:0006631">
    <property type="term" value="P:fatty acid metabolic process"/>
    <property type="evidence" value="ECO:0007669"/>
    <property type="project" value="TreeGrafter"/>
</dbReference>
<dbReference type="InterPro" id="IPR020845">
    <property type="entry name" value="AMP-binding_CS"/>
</dbReference>
<feature type="domain" description="AMP-binding enzyme C-terminal" evidence="4">
    <location>
        <begin position="445"/>
        <end position="521"/>
    </location>
</feature>
<dbReference type="PANTHER" id="PTHR43201:SF5">
    <property type="entry name" value="MEDIUM-CHAIN ACYL-COA LIGASE ACSF2, MITOCHONDRIAL"/>
    <property type="match status" value="1"/>
</dbReference>
<dbReference type="InterPro" id="IPR000873">
    <property type="entry name" value="AMP-dep_synth/lig_dom"/>
</dbReference>